<dbReference type="InterPro" id="IPR015349">
    <property type="entry name" value="OCT_dom"/>
</dbReference>
<feature type="binding site" evidence="9">
    <location>
        <position position="191"/>
    </location>
    <ligand>
        <name>Mg(2+)</name>
        <dbReference type="ChEBI" id="CHEBI:18420"/>
    </ligand>
</feature>
<feature type="binding site" evidence="9">
    <location>
        <begin position="211"/>
        <end position="214"/>
    </location>
    <ligand>
        <name>GTP</name>
        <dbReference type="ChEBI" id="CHEBI:37565"/>
    </ligand>
</feature>
<dbReference type="InterPro" id="IPR027417">
    <property type="entry name" value="P-loop_NTPase"/>
</dbReference>
<dbReference type="NCBIfam" id="TIGR03595">
    <property type="entry name" value="Obg_CgtA_exten"/>
    <property type="match status" value="1"/>
</dbReference>
<comment type="subcellular location">
    <subcellularLocation>
        <location evidence="9">Cytoplasm</location>
    </subcellularLocation>
</comment>
<accession>C7RHJ6</accession>
<dbReference type="NCBIfam" id="NF008955">
    <property type="entry name" value="PRK12297.1"/>
    <property type="match status" value="1"/>
</dbReference>
<sequence>MIDYARVSLKAGDGGNGAVAWRREKYEPNGGPAGGDGGNGGSIIIKATRNLSTLDEFRYKTKYKAQNGEAGGKKKKFGKKGDDLIIKVPVGTLVREANSEVIIKDLNKDGEEYVIAKGGRGGRGNVHFKNSIRQAPRFAELGRSGQEIEVIFELKILADVGLVGLPNVGKSTLISVISKARPKIANYHFTTIDPNLGVVNIDSERSFIVADIPGLIEGASDGSGLGHDFLKHVERCRVLVHLVDISGIEGRNPIEDFKMINEELKLYNEKLAQKPMIIAMNKSDLDFNKNSDEFINEFSDKYDIYKISAATTEGIKELVDAISELLAKSDIKEFDPMEEVDTEFLEKYYDREIEYDLNFRKENDIFVVDGKRVDKLLEKVDLEDYDGKMYFEKTLREMEVFDKLKEMGIQEGDSVAFGDLVFEYYE</sequence>
<dbReference type="PROSITE" id="PS51883">
    <property type="entry name" value="OBG"/>
    <property type="match status" value="1"/>
</dbReference>
<dbReference type="NCBIfam" id="TIGR02729">
    <property type="entry name" value="Obg_CgtA"/>
    <property type="match status" value="1"/>
</dbReference>
<feature type="binding site" evidence="9">
    <location>
        <begin position="164"/>
        <end position="171"/>
    </location>
    <ligand>
        <name>GTP</name>
        <dbReference type="ChEBI" id="CHEBI:37565"/>
    </ligand>
</feature>
<dbReference type="SUPFAM" id="SSF52540">
    <property type="entry name" value="P-loop containing nucleoside triphosphate hydrolases"/>
    <property type="match status" value="1"/>
</dbReference>
<evidence type="ECO:0000256" key="6">
    <source>
        <dbReference type="ARBA" id="ARBA00022801"/>
    </source>
</evidence>
<dbReference type="PROSITE" id="PS51710">
    <property type="entry name" value="G_OBG"/>
    <property type="match status" value="1"/>
</dbReference>
<dbReference type="InterPro" id="IPR036346">
    <property type="entry name" value="GTP-bd_prot_GTP1/OBG_C_sf"/>
</dbReference>
<dbReference type="HAMAP" id="MF_01454">
    <property type="entry name" value="GTPase_Obg"/>
    <property type="match status" value="1"/>
</dbReference>
<dbReference type="SUPFAM" id="SSF82051">
    <property type="entry name" value="Obg GTP-binding protein N-terminal domain"/>
    <property type="match status" value="1"/>
</dbReference>
<comment type="subunit">
    <text evidence="9">Monomer.</text>
</comment>
<dbReference type="InterPro" id="IPR006074">
    <property type="entry name" value="GTP1-OBG_CS"/>
</dbReference>
<dbReference type="GO" id="GO:0042254">
    <property type="term" value="P:ribosome biogenesis"/>
    <property type="evidence" value="ECO:0007669"/>
    <property type="project" value="UniProtKB-UniRule"/>
</dbReference>
<feature type="domain" description="OBG-type G" evidence="10">
    <location>
        <begin position="158"/>
        <end position="327"/>
    </location>
</feature>
<dbReference type="GO" id="GO:0003924">
    <property type="term" value="F:GTPase activity"/>
    <property type="evidence" value="ECO:0007669"/>
    <property type="project" value="UniProtKB-UniRule"/>
</dbReference>
<feature type="binding site" evidence="9">
    <location>
        <begin position="308"/>
        <end position="310"/>
    </location>
    <ligand>
        <name>GTP</name>
        <dbReference type="ChEBI" id="CHEBI:37565"/>
    </ligand>
</feature>
<dbReference type="Pfam" id="PF01926">
    <property type="entry name" value="MMR_HSR1"/>
    <property type="match status" value="1"/>
</dbReference>
<name>C7RHJ6_ANAPD</name>
<dbReference type="GO" id="GO:0005737">
    <property type="term" value="C:cytoplasm"/>
    <property type="evidence" value="ECO:0007669"/>
    <property type="project" value="UniProtKB-SubCell"/>
</dbReference>
<comment type="function">
    <text evidence="9">An essential GTPase which binds GTP, GDP and possibly (p)ppGpp with moderate affinity, with high nucleotide exchange rates and a fairly low GTP hydrolysis rate. Plays a role in control of the cell cycle, stress response, ribosome biogenesis and in those bacteria that undergo differentiation, in morphogenesis control.</text>
</comment>
<dbReference type="STRING" id="525919.Apre_0929"/>
<evidence type="ECO:0000256" key="4">
    <source>
        <dbReference type="ARBA" id="ARBA00022723"/>
    </source>
</evidence>
<dbReference type="Gene3D" id="3.40.50.300">
    <property type="entry name" value="P-loop containing nucleotide triphosphate hydrolases"/>
    <property type="match status" value="1"/>
</dbReference>
<feature type="domain" description="OCT" evidence="11">
    <location>
        <begin position="347"/>
        <end position="426"/>
    </location>
</feature>
<keyword evidence="8 9" id="KW-0342">GTP-binding</keyword>
<dbReference type="Pfam" id="PF01018">
    <property type="entry name" value="GTP1_OBG"/>
    <property type="match status" value="1"/>
</dbReference>
<dbReference type="PRINTS" id="PR00326">
    <property type="entry name" value="GTP1OBG"/>
</dbReference>
<evidence type="ECO:0000256" key="7">
    <source>
        <dbReference type="ARBA" id="ARBA00022842"/>
    </source>
</evidence>
<dbReference type="NCBIfam" id="NF008956">
    <property type="entry name" value="PRK12299.1"/>
    <property type="match status" value="1"/>
</dbReference>
<dbReference type="InterPro" id="IPR014100">
    <property type="entry name" value="GTP-bd_Obg/CgtA"/>
</dbReference>
<gene>
    <name evidence="9" type="primary">obg</name>
    <name evidence="13" type="ordered locus">Apre_0929</name>
</gene>
<dbReference type="InterPro" id="IPR005225">
    <property type="entry name" value="Small_GTP-bd"/>
</dbReference>
<reference evidence="13 14" key="1">
    <citation type="journal article" date="2009" name="Stand. Genomic Sci.">
        <title>Complete genome sequence of Anaerococcus prevotii type strain (PC1).</title>
        <authorList>
            <person name="Labutti K."/>
            <person name="Pukall R."/>
            <person name="Steenblock K."/>
            <person name="Glavina Del Rio T."/>
            <person name="Tice H."/>
            <person name="Copeland A."/>
            <person name="Cheng J.F."/>
            <person name="Lucas S."/>
            <person name="Chen F."/>
            <person name="Nolan M."/>
            <person name="Bruce D."/>
            <person name="Goodwin L."/>
            <person name="Pitluck S."/>
            <person name="Ivanova N."/>
            <person name="Mavromatis K."/>
            <person name="Ovchinnikova G."/>
            <person name="Pati A."/>
            <person name="Chen A."/>
            <person name="Palaniappan K."/>
            <person name="Land M."/>
            <person name="Hauser L."/>
            <person name="Chang Y.J."/>
            <person name="Jeffries C.D."/>
            <person name="Chain P."/>
            <person name="Saunders E."/>
            <person name="Brettin T."/>
            <person name="Detter J.C."/>
            <person name="Han C."/>
            <person name="Goker M."/>
            <person name="Bristow J."/>
            <person name="Eisen J.A."/>
            <person name="Markowitz V."/>
            <person name="Hugenholtz P."/>
            <person name="Kyrpides N.C."/>
            <person name="Klenk H.P."/>
            <person name="Lapidus A."/>
        </authorList>
    </citation>
    <scope>NUCLEOTIDE SEQUENCE [LARGE SCALE GENOMIC DNA]</scope>
    <source>
        <strain evidence="14">ATCC 9321 / DSM 20548 / JCM 6508 / NCTC 11806 / PC1</strain>
    </source>
</reference>
<evidence type="ECO:0000256" key="5">
    <source>
        <dbReference type="ARBA" id="ARBA00022741"/>
    </source>
</evidence>
<dbReference type="InterPro" id="IPR006073">
    <property type="entry name" value="GTP-bd"/>
</dbReference>
<evidence type="ECO:0000313" key="13">
    <source>
        <dbReference type="EMBL" id="ACV28957.1"/>
    </source>
</evidence>
<dbReference type="GO" id="GO:0000287">
    <property type="term" value="F:magnesium ion binding"/>
    <property type="evidence" value="ECO:0007669"/>
    <property type="project" value="InterPro"/>
</dbReference>
<dbReference type="AlphaFoldDB" id="C7RHJ6"/>
<keyword evidence="14" id="KW-1185">Reference proteome</keyword>
<dbReference type="OrthoDB" id="9807318at2"/>
<dbReference type="EC" id="3.6.5.-" evidence="9"/>
<dbReference type="NCBIfam" id="NF008954">
    <property type="entry name" value="PRK12296.1"/>
    <property type="match status" value="1"/>
</dbReference>
<evidence type="ECO:0000256" key="3">
    <source>
        <dbReference type="ARBA" id="ARBA00022490"/>
    </source>
</evidence>
<feature type="binding site" evidence="9">
    <location>
        <begin position="189"/>
        <end position="193"/>
    </location>
    <ligand>
        <name>GTP</name>
        <dbReference type="ChEBI" id="CHEBI:37565"/>
    </ligand>
</feature>
<comment type="cofactor">
    <cofactor evidence="1 9">
        <name>Mg(2+)</name>
        <dbReference type="ChEBI" id="CHEBI:18420"/>
    </cofactor>
</comment>
<dbReference type="RefSeq" id="WP_015777860.1">
    <property type="nucleotide sequence ID" value="NC_013171.1"/>
</dbReference>
<dbReference type="PIRSF" id="PIRSF002401">
    <property type="entry name" value="GTP_bd_Obg/CgtA"/>
    <property type="match status" value="1"/>
</dbReference>
<keyword evidence="4 9" id="KW-0479">Metal-binding</keyword>
<keyword evidence="3 9" id="KW-0963">Cytoplasm</keyword>
<dbReference type="Gene3D" id="3.30.300.350">
    <property type="entry name" value="GTP-binding protein OBG, C-terminal domain"/>
    <property type="match status" value="1"/>
</dbReference>
<feature type="domain" description="Obg" evidence="12">
    <location>
        <begin position="1"/>
        <end position="157"/>
    </location>
</feature>
<dbReference type="PANTHER" id="PTHR11702:SF31">
    <property type="entry name" value="MITOCHONDRIAL RIBOSOME-ASSOCIATED GTPASE 2"/>
    <property type="match status" value="1"/>
</dbReference>
<dbReference type="PROSITE" id="PS00905">
    <property type="entry name" value="GTP1_OBG"/>
    <property type="match status" value="1"/>
</dbReference>
<dbReference type="HOGENOM" id="CLU_011747_2_1_9"/>
<dbReference type="Proteomes" id="UP000002294">
    <property type="component" value="Chromosome"/>
</dbReference>
<dbReference type="CDD" id="cd01898">
    <property type="entry name" value="Obg"/>
    <property type="match status" value="1"/>
</dbReference>
<dbReference type="Pfam" id="PF09269">
    <property type="entry name" value="DUF1967"/>
    <property type="match status" value="1"/>
</dbReference>
<dbReference type="GO" id="GO:0005525">
    <property type="term" value="F:GTP binding"/>
    <property type="evidence" value="ECO:0007669"/>
    <property type="project" value="UniProtKB-UniRule"/>
</dbReference>
<evidence type="ECO:0000259" key="12">
    <source>
        <dbReference type="PROSITE" id="PS51883"/>
    </source>
</evidence>
<dbReference type="FunFam" id="2.70.210.12:FF:000001">
    <property type="entry name" value="GTPase Obg"/>
    <property type="match status" value="1"/>
</dbReference>
<keyword evidence="5 9" id="KW-0547">Nucleotide-binding</keyword>
<evidence type="ECO:0000256" key="2">
    <source>
        <dbReference type="ARBA" id="ARBA00007699"/>
    </source>
</evidence>
<dbReference type="InterPro" id="IPR031167">
    <property type="entry name" value="G_OBG"/>
</dbReference>
<comment type="similarity">
    <text evidence="2 9">Belongs to the TRAFAC class OBG-HflX-like GTPase superfamily. OBG GTPase family.</text>
</comment>
<dbReference type="InterPro" id="IPR045086">
    <property type="entry name" value="OBG_GTPase"/>
</dbReference>
<evidence type="ECO:0000256" key="1">
    <source>
        <dbReference type="ARBA" id="ARBA00001946"/>
    </source>
</evidence>
<dbReference type="PROSITE" id="PS51881">
    <property type="entry name" value="OCT"/>
    <property type="match status" value="1"/>
</dbReference>
<evidence type="ECO:0000259" key="10">
    <source>
        <dbReference type="PROSITE" id="PS51710"/>
    </source>
</evidence>
<feature type="binding site" evidence="9">
    <location>
        <position position="171"/>
    </location>
    <ligand>
        <name>Mg(2+)</name>
        <dbReference type="ChEBI" id="CHEBI:18420"/>
    </ligand>
</feature>
<dbReference type="PANTHER" id="PTHR11702">
    <property type="entry name" value="DEVELOPMENTALLY REGULATED GTP-BINDING PROTEIN-RELATED"/>
    <property type="match status" value="1"/>
</dbReference>
<keyword evidence="6 9" id="KW-0378">Hydrolase</keyword>
<evidence type="ECO:0000256" key="9">
    <source>
        <dbReference type="HAMAP-Rule" id="MF_01454"/>
    </source>
</evidence>
<evidence type="ECO:0000259" key="11">
    <source>
        <dbReference type="PROSITE" id="PS51881"/>
    </source>
</evidence>
<dbReference type="InterPro" id="IPR036726">
    <property type="entry name" value="GTP1_OBG_dom_sf"/>
</dbReference>
<dbReference type="eggNOG" id="COG0536">
    <property type="taxonomic scope" value="Bacteria"/>
</dbReference>
<dbReference type="InterPro" id="IPR006169">
    <property type="entry name" value="GTP1_OBG_dom"/>
</dbReference>
<feature type="binding site" evidence="9">
    <location>
        <begin position="281"/>
        <end position="284"/>
    </location>
    <ligand>
        <name>GTP</name>
        <dbReference type="ChEBI" id="CHEBI:37565"/>
    </ligand>
</feature>
<evidence type="ECO:0000313" key="14">
    <source>
        <dbReference type="Proteomes" id="UP000002294"/>
    </source>
</evidence>
<dbReference type="NCBIfam" id="TIGR00231">
    <property type="entry name" value="small_GTP"/>
    <property type="match status" value="1"/>
</dbReference>
<organism evidence="13 14">
    <name type="scientific">Anaerococcus prevotii (strain ATCC 9321 / DSM 20548 / JCM 6508 / NCTC 11806 / PC1)</name>
    <name type="common">Peptostreptococcus prevotii</name>
    <name type="synonym">Peptococcus prevotii</name>
    <dbReference type="NCBI Taxonomy" id="525919"/>
    <lineage>
        <taxon>Bacteria</taxon>
        <taxon>Bacillati</taxon>
        <taxon>Bacillota</taxon>
        <taxon>Tissierellia</taxon>
        <taxon>Tissierellales</taxon>
        <taxon>Peptoniphilaceae</taxon>
        <taxon>Anaerococcus</taxon>
    </lineage>
</organism>
<dbReference type="SUPFAM" id="SSF102741">
    <property type="entry name" value="Obg GTP-binding protein C-terminal domain"/>
    <property type="match status" value="1"/>
</dbReference>
<dbReference type="Gene3D" id="2.70.210.12">
    <property type="entry name" value="GTP1/OBG domain"/>
    <property type="match status" value="1"/>
</dbReference>
<dbReference type="EMBL" id="CP001708">
    <property type="protein sequence ID" value="ACV28957.1"/>
    <property type="molecule type" value="Genomic_DNA"/>
</dbReference>
<dbReference type="KEGG" id="apr:Apre_0929"/>
<keyword evidence="7 9" id="KW-0460">Magnesium</keyword>
<protein>
    <recommendedName>
        <fullName evidence="9">GTPase Obg</fullName>
        <ecNumber evidence="9">3.6.5.-</ecNumber>
    </recommendedName>
    <alternativeName>
        <fullName evidence="9">GTP-binding protein Obg</fullName>
    </alternativeName>
</protein>
<proteinExistence type="inferred from homology"/>
<evidence type="ECO:0000256" key="8">
    <source>
        <dbReference type="ARBA" id="ARBA00023134"/>
    </source>
</evidence>